<keyword evidence="16" id="KW-1185">Reference proteome</keyword>
<comment type="similarity">
    <text evidence="2 11 12">Belongs to the FGGY kinase family.</text>
</comment>
<name>A0A5S5BWZ6_9BACL</name>
<evidence type="ECO:0000259" key="14">
    <source>
        <dbReference type="Pfam" id="PF02782"/>
    </source>
</evidence>
<keyword evidence="7 11" id="KW-0067">ATP-binding</keyword>
<feature type="binding site" evidence="11">
    <location>
        <position position="297"/>
    </location>
    <ligand>
        <name>ATP</name>
        <dbReference type="ChEBI" id="CHEBI:30616"/>
    </ligand>
</feature>
<keyword evidence="3 11" id="KW-0808">Transferase</keyword>
<feature type="binding site" evidence="11">
    <location>
        <position position="276"/>
    </location>
    <ligand>
        <name>glycerol</name>
        <dbReference type="ChEBI" id="CHEBI:17754"/>
    </ligand>
</feature>
<accession>A0A5S5BWZ6</accession>
<proteinExistence type="inferred from homology"/>
<dbReference type="GO" id="GO:0005829">
    <property type="term" value="C:cytosol"/>
    <property type="evidence" value="ECO:0007669"/>
    <property type="project" value="TreeGrafter"/>
</dbReference>
<dbReference type="PROSITE" id="PS00933">
    <property type="entry name" value="FGGY_KINASES_1"/>
    <property type="match status" value="1"/>
</dbReference>
<dbReference type="InterPro" id="IPR018484">
    <property type="entry name" value="FGGY_N"/>
</dbReference>
<feature type="binding site" evidence="11">
    <location>
        <position position="344"/>
    </location>
    <ligand>
        <name>ATP</name>
        <dbReference type="ChEBI" id="CHEBI:30616"/>
    </ligand>
</feature>
<feature type="binding site" evidence="11">
    <location>
        <position position="165"/>
    </location>
    <ligand>
        <name>glycerol</name>
        <dbReference type="ChEBI" id="CHEBI:17754"/>
    </ligand>
</feature>
<protein>
    <recommendedName>
        <fullName evidence="11">Glycerol kinase</fullName>
        <ecNumber evidence="11">2.7.1.30</ecNumber>
    </recommendedName>
    <alternativeName>
        <fullName evidence="11">ATP:glycerol 3-phosphotransferase</fullName>
    </alternativeName>
    <alternativeName>
        <fullName evidence="11">Glycerokinase</fullName>
        <shortName evidence="11">GK</shortName>
    </alternativeName>
</protein>
<feature type="binding site" evidence="11">
    <location>
        <position position="113"/>
    </location>
    <ligand>
        <name>glycerol</name>
        <dbReference type="ChEBI" id="CHEBI:17754"/>
    </ligand>
</feature>
<dbReference type="PROSITE" id="PS00445">
    <property type="entry name" value="FGGY_KINASES_2"/>
    <property type="match status" value="1"/>
</dbReference>
<evidence type="ECO:0000256" key="8">
    <source>
        <dbReference type="ARBA" id="ARBA00052101"/>
    </source>
</evidence>
<dbReference type="EC" id="2.7.1.30" evidence="11"/>
<feature type="binding site" evidence="11">
    <location>
        <position position="445"/>
    </location>
    <ligand>
        <name>ADP</name>
        <dbReference type="ChEBI" id="CHEBI:456216"/>
    </ligand>
</feature>
<evidence type="ECO:0000256" key="7">
    <source>
        <dbReference type="ARBA" id="ARBA00022840"/>
    </source>
</evidence>
<comment type="function">
    <text evidence="9 11">Key enzyme in the regulation of glycerol uptake and metabolism. Catalyzes the phosphorylation of glycerol to yield sn-glycerol 3-phosphate.</text>
</comment>
<feature type="binding site" evidence="11">
    <location>
        <position position="441"/>
    </location>
    <ligand>
        <name>ATP</name>
        <dbReference type="ChEBI" id="CHEBI:30616"/>
    </ligand>
</feature>
<feature type="binding site" evidence="11">
    <location>
        <position position="43"/>
    </location>
    <ligand>
        <name>sn-glycerol 3-phosphate</name>
        <dbReference type="ChEBI" id="CHEBI:57597"/>
    </ligand>
</feature>
<feature type="binding site" evidence="11">
    <location>
        <position position="43"/>
    </location>
    <ligand>
        <name>ATP</name>
        <dbReference type="ChEBI" id="CHEBI:30616"/>
    </ligand>
</feature>
<dbReference type="EMBL" id="VNHS01000012">
    <property type="protein sequence ID" value="TYP70163.1"/>
    <property type="molecule type" value="Genomic_DNA"/>
</dbReference>
<keyword evidence="6 11" id="KW-0319">Glycerol metabolism</keyword>
<dbReference type="FunFam" id="3.30.420.40:FF:000008">
    <property type="entry name" value="Glycerol kinase"/>
    <property type="match status" value="1"/>
</dbReference>
<dbReference type="InterPro" id="IPR018483">
    <property type="entry name" value="Carb_kinase_FGGY_CS"/>
</dbReference>
<feature type="binding site" evidence="11">
    <location>
        <position position="275"/>
    </location>
    <ligand>
        <name>sn-glycerol 3-phosphate</name>
        <dbReference type="ChEBI" id="CHEBI:57597"/>
    </ligand>
</feature>
<feature type="binding site" evidence="11">
    <location>
        <position position="43"/>
    </location>
    <ligand>
        <name>ADP</name>
        <dbReference type="ChEBI" id="CHEBI:456216"/>
    </ligand>
</feature>
<dbReference type="FunFam" id="3.30.420.40:FF:000007">
    <property type="entry name" value="Glycerol kinase"/>
    <property type="match status" value="1"/>
</dbReference>
<dbReference type="InterPro" id="IPR005999">
    <property type="entry name" value="Glycerol_kin"/>
</dbReference>
<feature type="binding site" evidence="11">
    <location>
        <position position="114"/>
    </location>
    <ligand>
        <name>glycerol</name>
        <dbReference type="ChEBI" id="CHEBI:17754"/>
    </ligand>
</feature>
<evidence type="ECO:0000256" key="6">
    <source>
        <dbReference type="ARBA" id="ARBA00022798"/>
    </source>
</evidence>
<evidence type="ECO:0000256" key="4">
    <source>
        <dbReference type="ARBA" id="ARBA00022741"/>
    </source>
</evidence>
<dbReference type="PIRSF" id="PIRSF000538">
    <property type="entry name" value="GlpK"/>
    <property type="match status" value="1"/>
</dbReference>
<dbReference type="AlphaFoldDB" id="A0A5S5BWZ6"/>
<dbReference type="NCBIfam" id="NF000756">
    <property type="entry name" value="PRK00047.1"/>
    <property type="match status" value="1"/>
</dbReference>
<evidence type="ECO:0000259" key="13">
    <source>
        <dbReference type="Pfam" id="PF00370"/>
    </source>
</evidence>
<feature type="domain" description="Carbohydrate kinase FGGY N-terminal" evidence="13">
    <location>
        <begin position="35"/>
        <end position="282"/>
    </location>
</feature>
<feature type="binding site" evidence="11">
    <location>
        <position position="114"/>
    </location>
    <ligand>
        <name>sn-glycerol 3-phosphate</name>
        <dbReference type="ChEBI" id="CHEBI:57597"/>
    </ligand>
</feature>
<comment type="activity regulation">
    <text evidence="11">Activated by phosphorylation and inhibited by fructose 1,6-bisphosphate (FBP).</text>
</comment>
<evidence type="ECO:0000256" key="1">
    <source>
        <dbReference type="ARBA" id="ARBA00005190"/>
    </source>
</evidence>
<evidence type="ECO:0000256" key="10">
    <source>
        <dbReference type="ARBA" id="ARBA00063665"/>
    </source>
</evidence>
<feature type="domain" description="Carbohydrate kinase FGGY C-terminal" evidence="14">
    <location>
        <begin position="292"/>
        <end position="480"/>
    </location>
</feature>
<dbReference type="GO" id="GO:0005524">
    <property type="term" value="F:ATP binding"/>
    <property type="evidence" value="ECO:0007669"/>
    <property type="project" value="UniProtKB-UniRule"/>
</dbReference>
<dbReference type="GO" id="GO:0006072">
    <property type="term" value="P:glycerol-3-phosphate metabolic process"/>
    <property type="evidence" value="ECO:0007669"/>
    <property type="project" value="InterPro"/>
</dbReference>
<dbReference type="CDD" id="cd07786">
    <property type="entry name" value="FGGY_EcGK_like"/>
    <property type="match status" value="1"/>
</dbReference>
<dbReference type="UniPathway" id="UPA00618">
    <property type="reaction ID" value="UER00672"/>
</dbReference>
<dbReference type="HAMAP" id="MF_00186">
    <property type="entry name" value="Glycerol_kin"/>
    <property type="match status" value="1"/>
</dbReference>
<dbReference type="Proteomes" id="UP000323257">
    <property type="component" value="Unassembled WGS sequence"/>
</dbReference>
<feature type="binding site" evidence="11">
    <location>
        <position position="297"/>
    </location>
    <ligand>
        <name>ADP</name>
        <dbReference type="ChEBI" id="CHEBI:456216"/>
    </ligand>
</feature>
<dbReference type="InterPro" id="IPR018485">
    <property type="entry name" value="FGGY_C"/>
</dbReference>
<feature type="binding site" evidence="11">
    <location>
        <position position="113"/>
    </location>
    <ligand>
        <name>sn-glycerol 3-phosphate</name>
        <dbReference type="ChEBI" id="CHEBI:57597"/>
    </ligand>
</feature>
<evidence type="ECO:0000256" key="2">
    <source>
        <dbReference type="ARBA" id="ARBA00009156"/>
    </source>
</evidence>
<evidence type="ECO:0000256" key="11">
    <source>
        <dbReference type="HAMAP-Rule" id="MF_00186"/>
    </source>
</evidence>
<evidence type="ECO:0000256" key="5">
    <source>
        <dbReference type="ARBA" id="ARBA00022777"/>
    </source>
</evidence>
<comment type="caution">
    <text evidence="15">The sequence shown here is derived from an EMBL/GenBank/DDBJ whole genome shotgun (WGS) entry which is preliminary data.</text>
</comment>
<comment type="pathway">
    <text evidence="1 11">Polyol metabolism; glycerol degradation via glycerol kinase pathway; sn-glycerol 3-phosphate from glycerol: step 1/1.</text>
</comment>
<keyword evidence="11" id="KW-0597">Phosphoprotein</keyword>
<dbReference type="PANTHER" id="PTHR10196">
    <property type="entry name" value="SUGAR KINASE"/>
    <property type="match status" value="1"/>
</dbReference>
<reference evidence="15 16" key="1">
    <citation type="submission" date="2019-07" db="EMBL/GenBank/DDBJ databases">
        <title>Genomic Encyclopedia of Type Strains, Phase III (KMG-III): the genomes of soil and plant-associated and newly described type strains.</title>
        <authorList>
            <person name="Whitman W."/>
        </authorList>
    </citation>
    <scope>NUCLEOTIDE SEQUENCE [LARGE SCALE GENOMIC DNA]</scope>
    <source>
        <strain evidence="15 16">BL24</strain>
    </source>
</reference>
<comment type="catalytic activity">
    <reaction evidence="8 11">
        <text>glycerol + ATP = sn-glycerol 3-phosphate + ADP + H(+)</text>
        <dbReference type="Rhea" id="RHEA:21644"/>
        <dbReference type="ChEBI" id="CHEBI:15378"/>
        <dbReference type="ChEBI" id="CHEBI:17754"/>
        <dbReference type="ChEBI" id="CHEBI:30616"/>
        <dbReference type="ChEBI" id="CHEBI:57597"/>
        <dbReference type="ChEBI" id="CHEBI:456216"/>
        <dbReference type="EC" id="2.7.1.30"/>
    </reaction>
</comment>
<evidence type="ECO:0000313" key="16">
    <source>
        <dbReference type="Proteomes" id="UP000323257"/>
    </source>
</evidence>
<sequence>MRERRGFHPFQLLGYNEWKAYSCAVEGESGVKQTYIMAIDQGTTSTRAIVFDEAGGIVGSAQQEIQQIYPHPGWVEHNAGDIWVSVLSVMAGALTNAGVGPEAIEAIGITNQRETTVVWDRHTGKPVMNAIVWQSRQSGEICEALKADGHEALFRRKTGLLIDPYFSGTKVKWMLDHVEGARERAERGDLLFGTIDTWLVWKMTGGAVHITDYSNASRTLLYNIHDLCWDDELLAVLDIPRAMLPEVRASSEVYGMIVDHHFFGHSVPIAGIAGDQQAALFGQACFERGMVKNTYGTGCFMLMNTGEQAIASKHGLLTTIAWGIGGKVEYALEGSVFVAGAALQWLRDGLRMLKSAEDSEMYASRVTSADGVYVVPAFVGLGTPYWDSDVRGAVFGLTRGTTKEHFVRATLEALAYQSRDVLDVMQADAGLALAGVRVDGGAVRNELLMQFQSDLLGVSVERPVVGETTALGAAHLAGLAVGFWPDRQAIADNRRVDRVYAPAMPREEAEALYAGWQKAVRAAMAFK</sequence>
<dbReference type="PANTHER" id="PTHR10196:SF69">
    <property type="entry name" value="GLYCEROL KINASE"/>
    <property type="match status" value="1"/>
</dbReference>
<dbReference type="OrthoDB" id="9805576at2"/>
<dbReference type="InterPro" id="IPR000577">
    <property type="entry name" value="Carb_kinase_FGGY"/>
</dbReference>
<evidence type="ECO:0000256" key="3">
    <source>
        <dbReference type="ARBA" id="ARBA00022679"/>
    </source>
</evidence>
<feature type="binding site" evidence="11">
    <location>
        <position position="340"/>
    </location>
    <ligand>
        <name>ATP</name>
        <dbReference type="ChEBI" id="CHEBI:30616"/>
    </ligand>
</feature>
<feature type="binding site" evidence="11">
    <location>
        <position position="275"/>
    </location>
    <ligand>
        <name>glycerol</name>
        <dbReference type="ChEBI" id="CHEBI:17754"/>
    </ligand>
</feature>
<evidence type="ECO:0000256" key="9">
    <source>
        <dbReference type="ARBA" id="ARBA00054633"/>
    </source>
</evidence>
<evidence type="ECO:0000313" key="15">
    <source>
        <dbReference type="EMBL" id="TYP70163.1"/>
    </source>
</evidence>
<feature type="binding site" evidence="11">
    <location>
        <position position="44"/>
    </location>
    <ligand>
        <name>ATP</name>
        <dbReference type="ChEBI" id="CHEBI:30616"/>
    </ligand>
</feature>
<dbReference type="Gene3D" id="3.30.420.40">
    <property type="match status" value="2"/>
</dbReference>
<feature type="binding site" evidence="11">
    <location>
        <position position="340"/>
    </location>
    <ligand>
        <name>ADP</name>
        <dbReference type="ChEBI" id="CHEBI:456216"/>
    </ligand>
</feature>
<keyword evidence="5 11" id="KW-0418">Kinase</keyword>
<feature type="binding site" evidence="11">
    <location>
        <position position="165"/>
    </location>
    <ligand>
        <name>sn-glycerol 3-phosphate</name>
        <dbReference type="ChEBI" id="CHEBI:57597"/>
    </ligand>
</feature>
<gene>
    <name evidence="11" type="primary">glpK</name>
    <name evidence="15" type="ORF">BCM02_112143</name>
</gene>
<feature type="binding site" evidence="11">
    <location>
        <position position="45"/>
    </location>
    <ligand>
        <name>ATP</name>
        <dbReference type="ChEBI" id="CHEBI:30616"/>
    </ligand>
</feature>
<feature type="binding site" evidence="11">
    <location>
        <position position="441"/>
    </location>
    <ligand>
        <name>ADP</name>
        <dbReference type="ChEBI" id="CHEBI:456216"/>
    </ligand>
</feature>
<dbReference type="GO" id="GO:0004370">
    <property type="term" value="F:glycerol kinase activity"/>
    <property type="evidence" value="ECO:0007669"/>
    <property type="project" value="UniProtKB-UniRule"/>
</dbReference>
<comment type="subunit">
    <text evidence="10 11">Homotetramer and homodimer (in equilibrium).</text>
</comment>
<organism evidence="15 16">
    <name type="scientific">Paenibacillus methanolicus</name>
    <dbReference type="NCBI Taxonomy" id="582686"/>
    <lineage>
        <taxon>Bacteria</taxon>
        <taxon>Bacillati</taxon>
        <taxon>Bacillota</taxon>
        <taxon>Bacilli</taxon>
        <taxon>Bacillales</taxon>
        <taxon>Paenibacillaceae</taxon>
        <taxon>Paenibacillus</taxon>
    </lineage>
</organism>
<dbReference type="Pfam" id="PF02782">
    <property type="entry name" value="FGGY_C"/>
    <property type="match status" value="1"/>
</dbReference>
<feature type="modified residue" description="Phosphohistidine; by HPr" evidence="11">
    <location>
        <position position="261"/>
    </location>
</feature>
<dbReference type="NCBIfam" id="TIGR01311">
    <property type="entry name" value="glycerol_kin"/>
    <property type="match status" value="1"/>
</dbReference>
<dbReference type="SUPFAM" id="SSF53067">
    <property type="entry name" value="Actin-like ATPase domain"/>
    <property type="match status" value="2"/>
</dbReference>
<dbReference type="GO" id="GO:0019563">
    <property type="term" value="P:glycerol catabolic process"/>
    <property type="evidence" value="ECO:0007669"/>
    <property type="project" value="UniProtKB-UniRule"/>
</dbReference>
<dbReference type="InterPro" id="IPR043129">
    <property type="entry name" value="ATPase_NBD"/>
</dbReference>
<feature type="binding site" evidence="11">
    <location>
        <position position="47"/>
    </location>
    <ligand>
        <name>ADP</name>
        <dbReference type="ChEBI" id="CHEBI:456216"/>
    </ligand>
</feature>
<dbReference type="Pfam" id="PF00370">
    <property type="entry name" value="FGGY_N"/>
    <property type="match status" value="1"/>
</dbReference>
<comment type="PTM">
    <text evidence="11">The phosphoenolpyruvate-dependent sugar phosphotransferase system (PTS), including enzyme I, and histidine-containing protein (HPr) are required for the phosphorylation, which leads to the activation of the enzyme.</text>
</comment>
<evidence type="ECO:0000256" key="12">
    <source>
        <dbReference type="RuleBase" id="RU003733"/>
    </source>
</evidence>
<keyword evidence="4 11" id="KW-0547">Nucleotide-binding</keyword>